<feature type="chain" id="PRO_5004546270" description="DUF1329 domain-containing protein" evidence="1">
    <location>
        <begin position="24"/>
        <end position="455"/>
    </location>
</feature>
<dbReference type="RefSeq" id="WP_016492462.1">
    <property type="nucleotide sequence ID" value="NC_021499.1"/>
</dbReference>
<dbReference type="Gene3D" id="2.50.20.10">
    <property type="entry name" value="Lipoprotein localisation LolA/LolB/LppX"/>
    <property type="match status" value="1"/>
</dbReference>
<sequence length="455" mass="50914">MRNLRTLIGAAMTLALCNGNALAAVSAQQAAQLQSTLTPLGAERAGNAAGTIPAWTGGITAAPAGYQPTQHHIDPFPDDKPLFTITAANLAQYQDQLTAGQIALFKTYPDSFRMPIYPSRRSGSAPQWVYDNTFSNATSAKLVAGGNGFVDAFGGIPFPIPQSGVEAVWNHIARYRGTYIVRRAAETAVQRNGDFSLVTSQQEALFKYYQQGGNFNELGNRMFYFLAFTRSPARLAGGASLVHETLDQVREPRQAWAYNAGQRRVRRAPNLAYDTPIASSDGLRTADDTDLYNGSPDRYDWTLVGKREIYIPYNNYRLSAGTLKYRELLQPNHINPEQTRYELHRVWVVEGKLKPGARHIYAKRVLFLDEDSWGAAVVDQYDGRGELWRVSMAYLKNYYELPTVWTSLDVFHDLQARRYHVMNLDNEEATSIDFAQAEPSSDYFTPSALRRRGTR</sequence>
<accession>S6AR16</accession>
<dbReference type="Proteomes" id="UP000015503">
    <property type="component" value="Chromosome"/>
</dbReference>
<dbReference type="HOGENOM" id="CLU_048734_0_0_6"/>
<evidence type="ECO:0000256" key="1">
    <source>
        <dbReference type="SAM" id="SignalP"/>
    </source>
</evidence>
<feature type="signal peptide" evidence="1">
    <location>
        <begin position="1"/>
        <end position="23"/>
    </location>
</feature>
<dbReference type="AlphaFoldDB" id="S6AR16"/>
<dbReference type="KEGG" id="pre:PCA10_25360"/>
<dbReference type="InterPro" id="IPR010752">
    <property type="entry name" value="DUF1329"/>
</dbReference>
<evidence type="ECO:0000313" key="2">
    <source>
        <dbReference type="EMBL" id="BAN48268.1"/>
    </source>
</evidence>
<keyword evidence="3" id="KW-1185">Reference proteome</keyword>
<evidence type="ECO:0008006" key="4">
    <source>
        <dbReference type="Google" id="ProtNLM"/>
    </source>
</evidence>
<dbReference type="Pfam" id="PF07044">
    <property type="entry name" value="DUF1329"/>
    <property type="match status" value="1"/>
</dbReference>
<dbReference type="CDD" id="cd16329">
    <property type="entry name" value="LolA_like"/>
    <property type="match status" value="1"/>
</dbReference>
<gene>
    <name evidence="2" type="ORF">PCA10_25360</name>
</gene>
<protein>
    <recommendedName>
        <fullName evidence="4">DUF1329 domain-containing protein</fullName>
    </recommendedName>
</protein>
<name>S6AR16_METRE</name>
<organism evidence="2 3">
    <name type="scientific">Metapseudomonas resinovorans NBRC 106553</name>
    <dbReference type="NCBI Taxonomy" id="1245471"/>
    <lineage>
        <taxon>Bacteria</taxon>
        <taxon>Pseudomonadati</taxon>
        <taxon>Pseudomonadota</taxon>
        <taxon>Gammaproteobacteria</taxon>
        <taxon>Pseudomonadales</taxon>
        <taxon>Pseudomonadaceae</taxon>
        <taxon>Metapseudomonas</taxon>
    </lineage>
</organism>
<dbReference type="eggNOG" id="ENOG502Z7HQ">
    <property type="taxonomic scope" value="Bacteria"/>
</dbReference>
<dbReference type="STRING" id="1245471.PCA10_25360"/>
<proteinExistence type="predicted"/>
<keyword evidence="1" id="KW-0732">Signal</keyword>
<dbReference type="EMBL" id="AP013068">
    <property type="protein sequence ID" value="BAN48268.1"/>
    <property type="molecule type" value="Genomic_DNA"/>
</dbReference>
<evidence type="ECO:0000313" key="3">
    <source>
        <dbReference type="Proteomes" id="UP000015503"/>
    </source>
</evidence>
<dbReference type="OrthoDB" id="178023at2"/>
<reference evidence="2 3" key="1">
    <citation type="journal article" date="2013" name="Genome Announc.">
        <title>Complete Genome Sequence of the Carbazole Degrader Pseudomonas resinovorans Strain CA10 (NBRC 106553).</title>
        <authorList>
            <person name="Shintani M."/>
            <person name="Hosoyama A."/>
            <person name="Ohji S."/>
            <person name="Tsuchikane K."/>
            <person name="Takarada H."/>
            <person name="Yamazoe A."/>
            <person name="Fujita N."/>
            <person name="Nojiri H."/>
        </authorList>
    </citation>
    <scope>NUCLEOTIDE SEQUENCE [LARGE SCALE GENOMIC DNA]</scope>
    <source>
        <strain evidence="2 3">NBRC 106553</strain>
    </source>
</reference>
<dbReference type="PATRIC" id="fig|1245471.3.peg.2564"/>